<name>A0ABT5BDN4_9BACT</name>
<protein>
    <submittedName>
        <fullName evidence="2">Amidohydrolase</fullName>
    </submittedName>
</protein>
<evidence type="ECO:0000313" key="2">
    <source>
        <dbReference type="EMBL" id="MDC0672257.1"/>
    </source>
</evidence>
<dbReference type="InterPro" id="IPR033932">
    <property type="entry name" value="YtcJ-like"/>
</dbReference>
<dbReference type="Gene3D" id="3.10.310.70">
    <property type="match status" value="1"/>
</dbReference>
<dbReference type="InterPro" id="IPR011059">
    <property type="entry name" value="Metal-dep_hydrolase_composite"/>
</dbReference>
<evidence type="ECO:0000259" key="1">
    <source>
        <dbReference type="Pfam" id="PF07969"/>
    </source>
</evidence>
<accession>A0ABT5BDN4</accession>
<dbReference type="PANTHER" id="PTHR22642:SF21">
    <property type="entry name" value="PERIPLASMIC PROTEIN"/>
    <property type="match status" value="1"/>
</dbReference>
<dbReference type="Pfam" id="PF07969">
    <property type="entry name" value="Amidohydro_3"/>
    <property type="match status" value="1"/>
</dbReference>
<dbReference type="RefSeq" id="WP_272003679.1">
    <property type="nucleotide sequence ID" value="NZ_JAQNDN010000019.1"/>
</dbReference>
<dbReference type="PANTHER" id="PTHR22642">
    <property type="entry name" value="IMIDAZOLONEPROPIONASE"/>
    <property type="match status" value="1"/>
</dbReference>
<feature type="domain" description="Amidohydrolase 3" evidence="1">
    <location>
        <begin position="56"/>
        <end position="538"/>
    </location>
</feature>
<comment type="caution">
    <text evidence="2">The sequence shown here is derived from an EMBL/GenBank/DDBJ whole genome shotgun (WGS) entry which is preliminary data.</text>
</comment>
<dbReference type="InterPro" id="IPR032466">
    <property type="entry name" value="Metal_Hydrolase"/>
</dbReference>
<dbReference type="InterPro" id="IPR013108">
    <property type="entry name" value="Amidohydro_3"/>
</dbReference>
<dbReference type="CDD" id="cd01300">
    <property type="entry name" value="YtcJ_like"/>
    <property type="match status" value="1"/>
</dbReference>
<reference evidence="2 3" key="1">
    <citation type="submission" date="2022-11" db="EMBL/GenBank/DDBJ databases">
        <title>Minimal conservation of predation-associated metabolite biosynthetic gene clusters underscores biosynthetic potential of Myxococcota including descriptions for ten novel species: Archangium lansinium sp. nov., Myxococcus landrumus sp. nov., Nannocystis bai.</title>
        <authorList>
            <person name="Ahearne A."/>
            <person name="Stevens C."/>
            <person name="Dowd S."/>
        </authorList>
    </citation>
    <scope>NUCLEOTIDE SEQUENCE [LARGE SCALE GENOMIC DNA]</scope>
    <source>
        <strain evidence="2 3">NCELM</strain>
    </source>
</reference>
<organism evidence="2 3">
    <name type="scientific">Nannocystis radixulma</name>
    <dbReference type="NCBI Taxonomy" id="2995305"/>
    <lineage>
        <taxon>Bacteria</taxon>
        <taxon>Pseudomonadati</taxon>
        <taxon>Myxococcota</taxon>
        <taxon>Polyangia</taxon>
        <taxon>Nannocystales</taxon>
        <taxon>Nannocystaceae</taxon>
        <taxon>Nannocystis</taxon>
    </lineage>
</organism>
<gene>
    <name evidence="2" type="ORF">POL58_31205</name>
</gene>
<dbReference type="EMBL" id="JAQNDN010000019">
    <property type="protein sequence ID" value="MDC0672257.1"/>
    <property type="molecule type" value="Genomic_DNA"/>
</dbReference>
<dbReference type="Proteomes" id="UP001217838">
    <property type="component" value="Unassembled WGS sequence"/>
</dbReference>
<dbReference type="SUPFAM" id="SSF51556">
    <property type="entry name" value="Metallo-dependent hydrolases"/>
    <property type="match status" value="1"/>
</dbReference>
<dbReference type="SUPFAM" id="SSF51338">
    <property type="entry name" value="Composite domain of metallo-dependent hydrolases"/>
    <property type="match status" value="1"/>
</dbReference>
<evidence type="ECO:0000313" key="3">
    <source>
        <dbReference type="Proteomes" id="UP001217838"/>
    </source>
</evidence>
<dbReference type="Gene3D" id="2.30.40.10">
    <property type="entry name" value="Urease, subunit C, domain 1"/>
    <property type="match status" value="1"/>
</dbReference>
<keyword evidence="3" id="KW-1185">Reference proteome</keyword>
<dbReference type="Gene3D" id="3.20.20.140">
    <property type="entry name" value="Metal-dependent hydrolases"/>
    <property type="match status" value="1"/>
</dbReference>
<sequence>MTDATDADLVLYNGRITTMDAQAPAVSAVAVRDGRFIAVGDDAAVLRRAGAEARRIDLRGRRAIPGLIDSHLHLIRGGLTYNSELRWDGVASLGEALRRLREQALRTPPPQWVRVVGGWSEFQFAERRMPTLDELNAAAPDTPVFVLHLYSQALLNRAALRAVGYTRDTPDPPGGVIVRDRHGEPTGLLVARPNAWILYATLARGPRLALDDQRNSTRQFMRELNRLGVTGAIDAGGGFQQYPEHYQIIEELAAAGQLTVRVAYNLFTQRPGQELDDFTRWSSTLTPGAGDGYYRLNGAGEMLVYSAADFEDFLEPRPDLPPHMEDQLAAVVEHLVAKRWPFRLHATYDESISRMLDVFEAVDRKVPFQGLRWFFDHAETVSPRNIDRIAALGGGIAIQHRMAYQGEHFLRRYGPQAAAEAPPVRRMLAAGIPVGGGTDATRVASYNPWVGLGWLVSGRSVGGTELLGPSGRLSREQALRLYTAGNGWFSGEDGERGRIAPGCFADLAVLSADYFAVPDTEIRGITSELTVVGGDVVHASGDFGGLAPPPLPFSPDWAPPAHHGGYDPGAVARALHHAHHHHHHAAGLACPCAVF</sequence>
<proteinExistence type="predicted"/>